<dbReference type="EMBL" id="JAUTDP010000011">
    <property type="protein sequence ID" value="KAK3392609.1"/>
    <property type="molecule type" value="Genomic_DNA"/>
</dbReference>
<evidence type="ECO:0000313" key="3">
    <source>
        <dbReference type="EMBL" id="KAK3392609.1"/>
    </source>
</evidence>
<evidence type="ECO:0000256" key="1">
    <source>
        <dbReference type="SAM" id="MobiDB-lite"/>
    </source>
</evidence>
<accession>A0AAE0P380</accession>
<proteinExistence type="predicted"/>
<reference evidence="3" key="1">
    <citation type="journal article" date="2023" name="Mol. Phylogenet. Evol.">
        <title>Genome-scale phylogeny and comparative genomics of the fungal order Sordariales.</title>
        <authorList>
            <person name="Hensen N."/>
            <person name="Bonometti L."/>
            <person name="Westerberg I."/>
            <person name="Brannstrom I.O."/>
            <person name="Guillou S."/>
            <person name="Cros-Aarteil S."/>
            <person name="Calhoun S."/>
            <person name="Haridas S."/>
            <person name="Kuo A."/>
            <person name="Mondo S."/>
            <person name="Pangilinan J."/>
            <person name="Riley R."/>
            <person name="LaButti K."/>
            <person name="Andreopoulos B."/>
            <person name="Lipzen A."/>
            <person name="Chen C."/>
            <person name="Yan M."/>
            <person name="Daum C."/>
            <person name="Ng V."/>
            <person name="Clum A."/>
            <person name="Steindorff A."/>
            <person name="Ohm R.A."/>
            <person name="Martin F."/>
            <person name="Silar P."/>
            <person name="Natvig D.O."/>
            <person name="Lalanne C."/>
            <person name="Gautier V."/>
            <person name="Ament-Velasquez S.L."/>
            <person name="Kruys A."/>
            <person name="Hutchinson M.I."/>
            <person name="Powell A.J."/>
            <person name="Barry K."/>
            <person name="Miller A.N."/>
            <person name="Grigoriev I.V."/>
            <person name="Debuchy R."/>
            <person name="Gladieux P."/>
            <person name="Hiltunen Thoren M."/>
            <person name="Johannesson H."/>
        </authorList>
    </citation>
    <scope>NUCLEOTIDE SEQUENCE</scope>
    <source>
        <strain evidence="3">FGSC 1904</strain>
    </source>
</reference>
<reference evidence="3" key="2">
    <citation type="submission" date="2023-07" db="EMBL/GenBank/DDBJ databases">
        <authorList>
            <consortium name="Lawrence Berkeley National Laboratory"/>
            <person name="Haridas S."/>
            <person name="Hensen N."/>
            <person name="Bonometti L."/>
            <person name="Westerberg I."/>
            <person name="Brannstrom I.O."/>
            <person name="Guillou S."/>
            <person name="Cros-Aarteil S."/>
            <person name="Calhoun S."/>
            <person name="Kuo A."/>
            <person name="Mondo S."/>
            <person name="Pangilinan J."/>
            <person name="Riley R."/>
            <person name="LaButti K."/>
            <person name="Andreopoulos B."/>
            <person name="Lipzen A."/>
            <person name="Chen C."/>
            <person name="Yanf M."/>
            <person name="Daum C."/>
            <person name="Ng V."/>
            <person name="Clum A."/>
            <person name="Steindorff A."/>
            <person name="Ohm R."/>
            <person name="Martin F."/>
            <person name="Silar P."/>
            <person name="Natvig D."/>
            <person name="Lalanne C."/>
            <person name="Gautier V."/>
            <person name="Ament-velasquez S.L."/>
            <person name="Kruys A."/>
            <person name="Hutchinson M.I."/>
            <person name="Powell A.J."/>
            <person name="Barry K."/>
            <person name="Miller A.N."/>
            <person name="Grigoriev I.V."/>
            <person name="Debuchy R."/>
            <person name="Gladieux P."/>
            <person name="Thoren M.H."/>
            <person name="Johannesson H."/>
        </authorList>
    </citation>
    <scope>NUCLEOTIDE SEQUENCE</scope>
    <source>
        <strain evidence="3">FGSC 1904</strain>
    </source>
</reference>
<dbReference type="Proteomes" id="UP001281003">
    <property type="component" value="Unassembled WGS sequence"/>
</dbReference>
<sequence>TNTCQTFLSSITVLLVLFHMPCFCSLLFSLSCLPFPVFSVSSLRMISSKNRDGKDNNEVEAVPEFAHCLTSPHVPDPFFKPPMTPSADKPSLTLDDDP</sequence>
<gene>
    <name evidence="3" type="ORF">B0T20DRAFT_421700</name>
</gene>
<feature type="region of interest" description="Disordered" evidence="1">
    <location>
        <begin position="77"/>
        <end position="98"/>
    </location>
</feature>
<feature type="transmembrane region" description="Helical" evidence="2">
    <location>
        <begin position="16"/>
        <end position="41"/>
    </location>
</feature>
<organism evidence="3 4">
    <name type="scientific">Sordaria brevicollis</name>
    <dbReference type="NCBI Taxonomy" id="83679"/>
    <lineage>
        <taxon>Eukaryota</taxon>
        <taxon>Fungi</taxon>
        <taxon>Dikarya</taxon>
        <taxon>Ascomycota</taxon>
        <taxon>Pezizomycotina</taxon>
        <taxon>Sordariomycetes</taxon>
        <taxon>Sordariomycetidae</taxon>
        <taxon>Sordariales</taxon>
        <taxon>Sordariaceae</taxon>
        <taxon>Sordaria</taxon>
    </lineage>
</organism>
<name>A0AAE0P380_SORBR</name>
<keyword evidence="4" id="KW-1185">Reference proteome</keyword>
<evidence type="ECO:0000313" key="4">
    <source>
        <dbReference type="Proteomes" id="UP001281003"/>
    </source>
</evidence>
<comment type="caution">
    <text evidence="3">The sequence shown here is derived from an EMBL/GenBank/DDBJ whole genome shotgun (WGS) entry which is preliminary data.</text>
</comment>
<protein>
    <submittedName>
        <fullName evidence="3">Uncharacterized protein</fullName>
    </submittedName>
</protein>
<feature type="non-terminal residue" evidence="3">
    <location>
        <position position="1"/>
    </location>
</feature>
<evidence type="ECO:0000256" key="2">
    <source>
        <dbReference type="SAM" id="Phobius"/>
    </source>
</evidence>
<keyword evidence="2" id="KW-1133">Transmembrane helix</keyword>
<keyword evidence="2" id="KW-0472">Membrane</keyword>
<keyword evidence="2" id="KW-0812">Transmembrane</keyword>
<dbReference type="AlphaFoldDB" id="A0AAE0P380"/>